<evidence type="ECO:0000313" key="1">
    <source>
        <dbReference type="EMBL" id="XCH46153.1"/>
    </source>
</evidence>
<proteinExistence type="predicted"/>
<sequence>MKKQIRFQCMINCSSVCCGGATILTLKESGRLYRFFPITVGFRKIHPFNSSHKTYIEEFAIKYKNSYIIGDFIAGNRFKKRCKMLRDSLCSLHGKEKPLQCNVIPFSVTFPEDLQDLVITERKKGAFRACKGFHDDAPLIWDGEFTDKELKENFYKLQQNLIFQKNIMERIFLEFENNPFFRKFMMNENSLFEVPVIPEFIDEICSIASIDKSEFIKAQRSLFIKELTVGGIKNSLFIDALNVIEEIRI</sequence>
<gene>
    <name evidence="1" type="ORF">V4D30_07355</name>
</gene>
<dbReference type="EMBL" id="CP144373">
    <property type="protein sequence ID" value="XCH46153.1"/>
    <property type="molecule type" value="Genomic_DNA"/>
</dbReference>
<dbReference type="KEGG" id="taut:V4D30_07355"/>
<accession>A0AAU8GX52</accession>
<evidence type="ECO:0008006" key="2">
    <source>
        <dbReference type="Google" id="ProtNLM"/>
    </source>
</evidence>
<dbReference type="AlphaFoldDB" id="A0AAU8GX52"/>
<dbReference type="RefSeq" id="WP_353683692.1">
    <property type="nucleotide sequence ID" value="NZ_CP144373.1"/>
</dbReference>
<reference evidence="1" key="1">
    <citation type="submission" date="2024-01" db="EMBL/GenBank/DDBJ databases">
        <title>The first autotrophic representatives of the genus Thermodesulfovibrio.</title>
        <authorList>
            <person name="Maltseva A.I."/>
            <person name="Elcheninov A.G."/>
            <person name="Kublanov I.V."/>
            <person name="Lebedinsky A.V."/>
            <person name="Frolov E.N."/>
        </authorList>
    </citation>
    <scope>NUCLEOTIDE SEQUENCE</scope>
    <source>
        <strain evidence="1">3907-1M</strain>
    </source>
</reference>
<name>A0AAU8GX52_9BACT</name>
<organism evidence="1">
    <name type="scientific">Thermodesulfovibrio autotrophicus</name>
    <dbReference type="NCBI Taxonomy" id="3118333"/>
    <lineage>
        <taxon>Bacteria</taxon>
        <taxon>Pseudomonadati</taxon>
        <taxon>Nitrospirota</taxon>
        <taxon>Thermodesulfovibrionia</taxon>
        <taxon>Thermodesulfovibrionales</taxon>
        <taxon>Thermodesulfovibrionaceae</taxon>
        <taxon>Thermodesulfovibrio</taxon>
    </lineage>
</organism>
<protein>
    <recommendedName>
        <fullName evidence="2">YkgJ family cysteine cluster protein</fullName>
    </recommendedName>
</protein>